<feature type="signal peptide" evidence="1">
    <location>
        <begin position="1"/>
        <end position="16"/>
    </location>
</feature>
<dbReference type="AlphaFoldDB" id="A0AAD3HCQ9"/>
<reference evidence="2 3" key="1">
    <citation type="journal article" date="2021" name="Sci. Rep.">
        <title>The genome of the diatom Chaetoceros tenuissimus carries an ancient integrated fragment of an extant virus.</title>
        <authorList>
            <person name="Hongo Y."/>
            <person name="Kimura K."/>
            <person name="Takaki Y."/>
            <person name="Yoshida Y."/>
            <person name="Baba S."/>
            <person name="Kobayashi G."/>
            <person name="Nagasaki K."/>
            <person name="Hano T."/>
            <person name="Tomaru Y."/>
        </authorList>
    </citation>
    <scope>NUCLEOTIDE SEQUENCE [LARGE SCALE GENOMIC DNA]</scope>
    <source>
        <strain evidence="2 3">NIES-3715</strain>
    </source>
</reference>
<accession>A0AAD3HCQ9</accession>
<evidence type="ECO:0000313" key="2">
    <source>
        <dbReference type="EMBL" id="GFH59027.1"/>
    </source>
</evidence>
<dbReference type="EMBL" id="BLLK01000062">
    <property type="protein sequence ID" value="GFH59027.1"/>
    <property type="molecule type" value="Genomic_DNA"/>
</dbReference>
<gene>
    <name evidence="2" type="ORF">CTEN210_15503</name>
</gene>
<evidence type="ECO:0000256" key="1">
    <source>
        <dbReference type="SAM" id="SignalP"/>
    </source>
</evidence>
<feature type="chain" id="PRO_5042015548" evidence="1">
    <location>
        <begin position="17"/>
        <end position="242"/>
    </location>
</feature>
<dbReference type="Proteomes" id="UP001054902">
    <property type="component" value="Unassembled WGS sequence"/>
</dbReference>
<evidence type="ECO:0000313" key="3">
    <source>
        <dbReference type="Proteomes" id="UP001054902"/>
    </source>
</evidence>
<keyword evidence="1" id="KW-0732">Signal</keyword>
<keyword evidence="3" id="KW-1185">Reference proteome</keyword>
<comment type="caution">
    <text evidence="2">The sequence shown here is derived from an EMBL/GenBank/DDBJ whole genome shotgun (WGS) entry which is preliminary data.</text>
</comment>
<sequence>MKYISVFLLLVASVLGEWQGCIQENQEDNKVTKGKQTPVCLNVAIDAGNWADQTSFRTYSFTPEADDYSRFIIAGSFKSLVQENAGTAQNITAFGSSQQSVSFLRMYYQKNVGVFPYLTAVIDVKDGIVQGIAWDKACIFCSNDKCAENTYGFDGEPAFPMEPTKGCFIPAEECIAEGSVNNGETENPCDLKLHVVWTGTDANGKYLTSSSKRFSAFNPKQVRDQLKDAFDKLKDSVNVRKK</sequence>
<organism evidence="2 3">
    <name type="scientific">Chaetoceros tenuissimus</name>
    <dbReference type="NCBI Taxonomy" id="426638"/>
    <lineage>
        <taxon>Eukaryota</taxon>
        <taxon>Sar</taxon>
        <taxon>Stramenopiles</taxon>
        <taxon>Ochrophyta</taxon>
        <taxon>Bacillariophyta</taxon>
        <taxon>Coscinodiscophyceae</taxon>
        <taxon>Chaetocerotophycidae</taxon>
        <taxon>Chaetocerotales</taxon>
        <taxon>Chaetocerotaceae</taxon>
        <taxon>Chaetoceros</taxon>
    </lineage>
</organism>
<proteinExistence type="predicted"/>
<name>A0AAD3HCQ9_9STRA</name>
<protein>
    <submittedName>
        <fullName evidence="2">Uncharacterized protein</fullName>
    </submittedName>
</protein>